<evidence type="ECO:0000313" key="3">
    <source>
        <dbReference type="EMBL" id="KIM83375.1"/>
    </source>
</evidence>
<dbReference type="InterPro" id="IPR036537">
    <property type="entry name" value="Adaptor_Cbl_N_dom_sf"/>
</dbReference>
<dbReference type="OrthoDB" id="192148at2759"/>
<gene>
    <name evidence="3" type="ORF">PILCRDRAFT_7302</name>
</gene>
<name>A0A0C3FG42_PILCF</name>
<dbReference type="Pfam" id="PF22215">
    <property type="entry name" value="MLKL_N"/>
    <property type="match status" value="1"/>
</dbReference>
<dbReference type="InterPro" id="IPR054000">
    <property type="entry name" value="MLKL_N"/>
</dbReference>
<accession>A0A0C3FG42</accession>
<feature type="compositionally biased region" description="Low complexity" evidence="1">
    <location>
        <begin position="7"/>
        <end position="18"/>
    </location>
</feature>
<feature type="domain" description="Mixed lineage kinase" evidence="2">
    <location>
        <begin position="52"/>
        <end position="179"/>
    </location>
</feature>
<feature type="region of interest" description="Disordered" evidence="1">
    <location>
        <begin position="1"/>
        <end position="21"/>
    </location>
</feature>
<dbReference type="HOGENOM" id="CLU_1142938_0_0_1"/>
<proteinExistence type="predicted"/>
<reference evidence="3 4" key="1">
    <citation type="submission" date="2014-04" db="EMBL/GenBank/DDBJ databases">
        <authorList>
            <consortium name="DOE Joint Genome Institute"/>
            <person name="Kuo A."/>
            <person name="Tarkka M."/>
            <person name="Buscot F."/>
            <person name="Kohler A."/>
            <person name="Nagy L.G."/>
            <person name="Floudas D."/>
            <person name="Copeland A."/>
            <person name="Barry K.W."/>
            <person name="Cichocki N."/>
            <person name="Veneault-Fourrey C."/>
            <person name="LaButti K."/>
            <person name="Lindquist E.A."/>
            <person name="Lipzen A."/>
            <person name="Lundell T."/>
            <person name="Morin E."/>
            <person name="Murat C."/>
            <person name="Sun H."/>
            <person name="Tunlid A."/>
            <person name="Henrissat B."/>
            <person name="Grigoriev I.V."/>
            <person name="Hibbett D.S."/>
            <person name="Martin F."/>
            <person name="Nordberg H.P."/>
            <person name="Cantor M.N."/>
            <person name="Hua S.X."/>
        </authorList>
    </citation>
    <scope>NUCLEOTIDE SEQUENCE [LARGE SCALE GENOMIC DNA]</scope>
    <source>
        <strain evidence="3 4">F 1598</strain>
    </source>
</reference>
<dbReference type="AlphaFoldDB" id="A0A0C3FG42"/>
<reference evidence="4" key="2">
    <citation type="submission" date="2015-01" db="EMBL/GenBank/DDBJ databases">
        <title>Evolutionary Origins and Diversification of the Mycorrhizal Mutualists.</title>
        <authorList>
            <consortium name="DOE Joint Genome Institute"/>
            <consortium name="Mycorrhizal Genomics Consortium"/>
            <person name="Kohler A."/>
            <person name="Kuo A."/>
            <person name="Nagy L.G."/>
            <person name="Floudas D."/>
            <person name="Copeland A."/>
            <person name="Barry K.W."/>
            <person name="Cichocki N."/>
            <person name="Veneault-Fourrey C."/>
            <person name="LaButti K."/>
            <person name="Lindquist E.A."/>
            <person name="Lipzen A."/>
            <person name="Lundell T."/>
            <person name="Morin E."/>
            <person name="Murat C."/>
            <person name="Riley R."/>
            <person name="Ohm R."/>
            <person name="Sun H."/>
            <person name="Tunlid A."/>
            <person name="Henrissat B."/>
            <person name="Grigoriev I.V."/>
            <person name="Hibbett D.S."/>
            <person name="Martin F."/>
        </authorList>
    </citation>
    <scope>NUCLEOTIDE SEQUENCE [LARGE SCALE GENOMIC DNA]</scope>
    <source>
        <strain evidence="4">F 1598</strain>
    </source>
</reference>
<organism evidence="3 4">
    <name type="scientific">Piloderma croceum (strain F 1598)</name>
    <dbReference type="NCBI Taxonomy" id="765440"/>
    <lineage>
        <taxon>Eukaryota</taxon>
        <taxon>Fungi</taxon>
        <taxon>Dikarya</taxon>
        <taxon>Basidiomycota</taxon>
        <taxon>Agaricomycotina</taxon>
        <taxon>Agaricomycetes</taxon>
        <taxon>Agaricomycetidae</taxon>
        <taxon>Atheliales</taxon>
        <taxon>Atheliaceae</taxon>
        <taxon>Piloderma</taxon>
    </lineage>
</organism>
<dbReference type="InParanoid" id="A0A0C3FG42"/>
<dbReference type="CDD" id="cd21037">
    <property type="entry name" value="MLKL_NTD"/>
    <property type="match status" value="1"/>
</dbReference>
<evidence type="ECO:0000259" key="2">
    <source>
        <dbReference type="Pfam" id="PF22215"/>
    </source>
</evidence>
<dbReference type="Gene3D" id="1.20.930.20">
    <property type="entry name" value="Adaptor protein Cbl, N-terminal domain"/>
    <property type="match status" value="1"/>
</dbReference>
<evidence type="ECO:0000256" key="1">
    <source>
        <dbReference type="SAM" id="MobiDB-lite"/>
    </source>
</evidence>
<sequence>MAHLKVPSSSPSNSPSHPIGAHIKRNSSANVSLALSGLKDVLEAVNTVPCVKYIASVAIKILEVIDEVQANKDACLSLATRAKEVALAVAHACGDNGEADAGEKLEEDLLQLTTTMEEIMQFATSQTSRSKYKRFIYKSEDADTAKRLDVQLTQAFQLFSVSAIDLVQFKILTASSRTDTIQYEHALVAAIDGPADRRDSKSGKSSPDYPSRFHPLKIVARLYVLRRPLSSRTIPFEFQKAYI</sequence>
<dbReference type="GO" id="GO:0007166">
    <property type="term" value="P:cell surface receptor signaling pathway"/>
    <property type="evidence" value="ECO:0007669"/>
    <property type="project" value="InterPro"/>
</dbReference>
<protein>
    <recommendedName>
        <fullName evidence="2">Mixed lineage kinase domain-containing protein</fullName>
    </recommendedName>
</protein>
<dbReference type="Proteomes" id="UP000054166">
    <property type="component" value="Unassembled WGS sequence"/>
</dbReference>
<keyword evidence="4" id="KW-1185">Reference proteome</keyword>
<evidence type="ECO:0000313" key="4">
    <source>
        <dbReference type="Proteomes" id="UP000054166"/>
    </source>
</evidence>
<dbReference type="EMBL" id="KN832991">
    <property type="protein sequence ID" value="KIM83375.1"/>
    <property type="molecule type" value="Genomic_DNA"/>
</dbReference>
<dbReference type="InterPro" id="IPR059179">
    <property type="entry name" value="MLKL-like_MCAfunc"/>
</dbReference>